<dbReference type="CDD" id="cd07381">
    <property type="entry name" value="MPP_CapA"/>
    <property type="match status" value="1"/>
</dbReference>
<protein>
    <submittedName>
        <fullName evidence="3">CapA family protein</fullName>
    </submittedName>
</protein>
<evidence type="ECO:0000256" key="1">
    <source>
        <dbReference type="ARBA" id="ARBA00005662"/>
    </source>
</evidence>
<dbReference type="InterPro" id="IPR029052">
    <property type="entry name" value="Metallo-depent_PP-like"/>
</dbReference>
<name>A0ABS5U9G4_9BACT</name>
<dbReference type="Pfam" id="PF09587">
    <property type="entry name" value="PGA_cap"/>
    <property type="match status" value="1"/>
</dbReference>
<evidence type="ECO:0000313" key="3">
    <source>
        <dbReference type="EMBL" id="MBT1072309.1"/>
    </source>
</evidence>
<proteinExistence type="inferred from homology"/>
<dbReference type="SUPFAM" id="SSF56300">
    <property type="entry name" value="Metallo-dependent phosphatases"/>
    <property type="match status" value="1"/>
</dbReference>
<dbReference type="Gene3D" id="3.60.21.10">
    <property type="match status" value="1"/>
</dbReference>
<dbReference type="InterPro" id="IPR052169">
    <property type="entry name" value="CW_Biosynth-Accessory"/>
</dbReference>
<sequence length="340" mass="37332">MKLRALPIATYIIILVLQLPAAAEEIVINAVGDIMLAGRWTAEIRKKGYDFPFAATSAELAQGDINLANLESPISRRGQEFTQKKFRFRAEPAVAKALRTAGFNLVTLANNHSMDFGGDALSETLQHLESAGVAWIGAGENLGEARKRAVYTVKNKKIAFLGYSLTQPIEFYAGSSRPGTTPGWEKVYTEDIARARREADYVVVSFHWGAEGSTAASPYQRTAAHKAIDAGADAVIGHHPHVLQGMERYKKGIIFYSLGNFAFASTSTTADFGALLRLRFNETSREAEILPLDVLASRVRFQPRVLTENKAAAVIDKLNLLSAPFNTEIQNRNGRYVLPF</sequence>
<comment type="similarity">
    <text evidence="1">Belongs to the CapA family.</text>
</comment>
<comment type="caution">
    <text evidence="3">The sequence shown here is derived from an EMBL/GenBank/DDBJ whole genome shotgun (WGS) entry which is preliminary data.</text>
</comment>
<organism evidence="3 4">
    <name type="scientific">Pelotalea chapellei</name>
    <dbReference type="NCBI Taxonomy" id="44671"/>
    <lineage>
        <taxon>Bacteria</taxon>
        <taxon>Pseudomonadati</taxon>
        <taxon>Thermodesulfobacteriota</taxon>
        <taxon>Desulfuromonadia</taxon>
        <taxon>Geobacterales</taxon>
        <taxon>Geobacteraceae</taxon>
        <taxon>Pelotalea</taxon>
    </lineage>
</organism>
<evidence type="ECO:0000259" key="2">
    <source>
        <dbReference type="SMART" id="SM00854"/>
    </source>
</evidence>
<dbReference type="RefSeq" id="WP_214299103.1">
    <property type="nucleotide sequence ID" value="NZ_JAHDYS010000009.1"/>
</dbReference>
<dbReference type="SMART" id="SM00854">
    <property type="entry name" value="PGA_cap"/>
    <property type="match status" value="1"/>
</dbReference>
<evidence type="ECO:0000313" key="4">
    <source>
        <dbReference type="Proteomes" id="UP000784128"/>
    </source>
</evidence>
<dbReference type="PANTHER" id="PTHR33393:SF13">
    <property type="entry name" value="PGA BIOSYNTHESIS PROTEIN CAPA"/>
    <property type="match status" value="1"/>
</dbReference>
<gene>
    <name evidence="3" type="ORF">KJB30_10965</name>
</gene>
<dbReference type="EMBL" id="JAHDYS010000009">
    <property type="protein sequence ID" value="MBT1072309.1"/>
    <property type="molecule type" value="Genomic_DNA"/>
</dbReference>
<keyword evidence="4" id="KW-1185">Reference proteome</keyword>
<feature type="domain" description="Capsule synthesis protein CapA" evidence="2">
    <location>
        <begin position="27"/>
        <end position="265"/>
    </location>
</feature>
<accession>A0ABS5U9G4</accession>
<dbReference type="Proteomes" id="UP000784128">
    <property type="component" value="Unassembled WGS sequence"/>
</dbReference>
<dbReference type="PANTHER" id="PTHR33393">
    <property type="entry name" value="POLYGLUTAMINE SYNTHESIS ACCESSORY PROTEIN RV0574C-RELATED"/>
    <property type="match status" value="1"/>
</dbReference>
<dbReference type="InterPro" id="IPR019079">
    <property type="entry name" value="Capsule_synth_CapA"/>
</dbReference>
<reference evidence="3 4" key="1">
    <citation type="submission" date="2021-05" db="EMBL/GenBank/DDBJ databases">
        <title>The draft genome of Geobacter chapellei DSM 13688.</title>
        <authorList>
            <person name="Xu Z."/>
            <person name="Masuda Y."/>
            <person name="Itoh H."/>
            <person name="Senoo K."/>
        </authorList>
    </citation>
    <scope>NUCLEOTIDE SEQUENCE [LARGE SCALE GENOMIC DNA]</scope>
    <source>
        <strain evidence="3 4">DSM 13688</strain>
    </source>
</reference>